<keyword evidence="2" id="KW-1133">Transmembrane helix</keyword>
<keyword evidence="2" id="KW-0812">Transmembrane</keyword>
<dbReference type="Proteomes" id="UP001589670">
    <property type="component" value="Unassembled WGS sequence"/>
</dbReference>
<evidence type="ECO:0000313" key="3">
    <source>
        <dbReference type="EMBL" id="MFB9151300.1"/>
    </source>
</evidence>
<dbReference type="RefSeq" id="WP_377070892.1">
    <property type="nucleotide sequence ID" value="NZ_JBHMEC010000027.1"/>
</dbReference>
<feature type="region of interest" description="Disordered" evidence="1">
    <location>
        <begin position="63"/>
        <end position="142"/>
    </location>
</feature>
<protein>
    <recommendedName>
        <fullName evidence="5">Transglycosylase SLT domain-containing protein</fullName>
    </recommendedName>
</protein>
<evidence type="ECO:0000256" key="1">
    <source>
        <dbReference type="SAM" id="MobiDB-lite"/>
    </source>
</evidence>
<dbReference type="EMBL" id="JBHMEC010000027">
    <property type="protein sequence ID" value="MFB9151300.1"/>
    <property type="molecule type" value="Genomic_DNA"/>
</dbReference>
<name>A0ABV5I3N1_9RHOB</name>
<feature type="region of interest" description="Disordered" evidence="1">
    <location>
        <begin position="455"/>
        <end position="480"/>
    </location>
</feature>
<accession>A0ABV5I3N1</accession>
<proteinExistence type="predicted"/>
<evidence type="ECO:0008006" key="5">
    <source>
        <dbReference type="Google" id="ProtNLM"/>
    </source>
</evidence>
<evidence type="ECO:0000256" key="2">
    <source>
        <dbReference type="SAM" id="Phobius"/>
    </source>
</evidence>
<dbReference type="Gene3D" id="1.10.530.10">
    <property type="match status" value="1"/>
</dbReference>
<gene>
    <name evidence="3" type="ORF">ACFFU4_16230</name>
</gene>
<feature type="transmembrane region" description="Helical" evidence="2">
    <location>
        <begin position="35"/>
        <end position="57"/>
    </location>
</feature>
<reference evidence="3 4" key="1">
    <citation type="submission" date="2024-09" db="EMBL/GenBank/DDBJ databases">
        <authorList>
            <person name="Sun Q."/>
            <person name="Mori K."/>
        </authorList>
    </citation>
    <scope>NUCLEOTIDE SEQUENCE [LARGE SCALE GENOMIC DNA]</scope>
    <source>
        <strain evidence="3 4">CECT 9424</strain>
    </source>
</reference>
<feature type="compositionally biased region" description="Low complexity" evidence="1">
    <location>
        <begin position="72"/>
        <end position="83"/>
    </location>
</feature>
<evidence type="ECO:0000313" key="4">
    <source>
        <dbReference type="Proteomes" id="UP001589670"/>
    </source>
</evidence>
<keyword evidence="2" id="KW-0472">Membrane</keyword>
<feature type="region of interest" description="Disordered" evidence="1">
    <location>
        <begin position="1"/>
        <end position="29"/>
    </location>
</feature>
<feature type="compositionally biased region" description="Low complexity" evidence="1">
    <location>
        <begin position="91"/>
        <end position="100"/>
    </location>
</feature>
<comment type="caution">
    <text evidence="3">The sequence shown here is derived from an EMBL/GenBank/DDBJ whole genome shotgun (WGS) entry which is preliminary data.</text>
</comment>
<organism evidence="3 4">
    <name type="scientific">Roseovarius ramblicola</name>
    <dbReference type="NCBI Taxonomy" id="2022336"/>
    <lineage>
        <taxon>Bacteria</taxon>
        <taxon>Pseudomonadati</taxon>
        <taxon>Pseudomonadota</taxon>
        <taxon>Alphaproteobacteria</taxon>
        <taxon>Rhodobacterales</taxon>
        <taxon>Roseobacteraceae</taxon>
        <taxon>Roseovarius</taxon>
    </lineage>
</organism>
<keyword evidence="4" id="KW-1185">Reference proteome</keyword>
<sequence>MSDRPRAGGPVDPRFAQARDQARARRRRAGLRRGLAGLAGLAGGAALAGLLAVSGLITIRDLPPPPGPVPPDDTAAAPRDGTTPAPPETAPPEQAAAPPERAAPRFMDLPGSPLRIEAGRATQSSAPRRLPRPQGVPEGRGRGDILVIRDTLIPPGERLAVALPTSQEDFAIFQAQRGAAARARAAPAVAARAGAAAAQPRNVAEAHALIARARRDGRPVDISTLPMIPPERRHRLYDESVLRIAHGAPVAAVLTREGLPGAEAERVAQVARDRLGLDRLEAGHIVALRWQAAPPRPPRFVQAAFYESERYVGALARGAGDNQDTVEITTGADPWIAHDLTARLDAAGTRPAPDAGGGAQPRIMDGIYGAALRQGLPPRLVGQMIMLLSAAHKLDTEARPQDAITLVMSAAPGAGRGGDAPAGHTLDRILYIGVDSATAPIRCYVYRPEPEAAPTCYGPRDSRAAPRRNSGGTGAAQASIGGGGAAVEQLVNRIIQVESGGRADAKNPLSSATGLGQFIDSTWLRMMRVYRPDLTAQLSRGELLALREDPEMSREMVRHLAREGADFLRARGHTITAGRLYLAHFLGMEGAHTALTAAPETDLLSLYGASVIRANPFLEGRDAGYVVQWAERKMSGASGRIAVIREPAGLDAFRSAVNAMLEG</sequence>